<feature type="domain" description="Ubiquitin-like protease family profile" evidence="4">
    <location>
        <begin position="128"/>
        <end position="320"/>
    </location>
</feature>
<name>A0A6L2P4E6_TANCI</name>
<evidence type="ECO:0000313" key="5">
    <source>
        <dbReference type="EMBL" id="GEU91704.1"/>
    </source>
</evidence>
<evidence type="ECO:0000256" key="1">
    <source>
        <dbReference type="ARBA" id="ARBA00005234"/>
    </source>
</evidence>
<comment type="similarity">
    <text evidence="1">Belongs to the peptidase C48 family.</text>
</comment>
<reference evidence="5" key="1">
    <citation type="journal article" date="2019" name="Sci. Rep.">
        <title>Draft genome of Tanacetum cinerariifolium, the natural source of mosquito coil.</title>
        <authorList>
            <person name="Yamashiro T."/>
            <person name="Shiraishi A."/>
            <person name="Satake H."/>
            <person name="Nakayama K."/>
        </authorList>
    </citation>
    <scope>NUCLEOTIDE SEQUENCE</scope>
</reference>
<dbReference type="SUPFAM" id="SSF54001">
    <property type="entry name" value="Cysteine proteinases"/>
    <property type="match status" value="1"/>
</dbReference>
<keyword evidence="3" id="KW-0378">Hydrolase</keyword>
<protein>
    <submittedName>
        <fullName evidence="5">Phospholipase-like protein</fullName>
    </submittedName>
</protein>
<gene>
    <name evidence="5" type="ORF">Tci_063682</name>
</gene>
<dbReference type="InterPro" id="IPR003653">
    <property type="entry name" value="Peptidase_C48_C"/>
</dbReference>
<organism evidence="5">
    <name type="scientific">Tanacetum cinerariifolium</name>
    <name type="common">Dalmatian daisy</name>
    <name type="synonym">Chrysanthemum cinerariifolium</name>
    <dbReference type="NCBI Taxonomy" id="118510"/>
    <lineage>
        <taxon>Eukaryota</taxon>
        <taxon>Viridiplantae</taxon>
        <taxon>Streptophyta</taxon>
        <taxon>Embryophyta</taxon>
        <taxon>Tracheophyta</taxon>
        <taxon>Spermatophyta</taxon>
        <taxon>Magnoliopsida</taxon>
        <taxon>eudicotyledons</taxon>
        <taxon>Gunneridae</taxon>
        <taxon>Pentapetalae</taxon>
        <taxon>asterids</taxon>
        <taxon>campanulids</taxon>
        <taxon>Asterales</taxon>
        <taxon>Asteraceae</taxon>
        <taxon>Asteroideae</taxon>
        <taxon>Anthemideae</taxon>
        <taxon>Anthemidinae</taxon>
        <taxon>Tanacetum</taxon>
    </lineage>
</organism>
<dbReference type="EMBL" id="BKCJ010010466">
    <property type="protein sequence ID" value="GEU91704.1"/>
    <property type="molecule type" value="Genomic_DNA"/>
</dbReference>
<proteinExistence type="inferred from homology"/>
<evidence type="ECO:0000256" key="2">
    <source>
        <dbReference type="ARBA" id="ARBA00022670"/>
    </source>
</evidence>
<dbReference type="AlphaFoldDB" id="A0A6L2P4E6"/>
<dbReference type="GO" id="GO:0006508">
    <property type="term" value="P:proteolysis"/>
    <property type="evidence" value="ECO:0007669"/>
    <property type="project" value="UniProtKB-KW"/>
</dbReference>
<dbReference type="GO" id="GO:0008234">
    <property type="term" value="F:cysteine-type peptidase activity"/>
    <property type="evidence" value="ECO:0007669"/>
    <property type="project" value="InterPro"/>
</dbReference>
<sequence>MDIATYHKMKMRKGIHYKYTYRSKQQDQVIREARLNKIAEGEKQRKFIGHMNSSAHMKLVVERCVPKQRKYVDVLMSPCYGLFETLNVPRIEQLANQKNVLNPLMIEKCKTVKPWIEDLKRLSNRIDIIFLSHDLEEWLSRSVMGRCEFPWCNDISVDRSFWHGLCGLDDNSKGWLVDEYIKLWIMYIWHTRPFDMDWAMVSCYFLPLLLQWSIPKFYANNAIYPVGWSNVEWVFIPINEPKHHWSLALFHICSGIVIFYDIEKTIATHDKEFRPSYLKMRQCLEEKILVVLKETGVFEKKIIDLTKYKISFRHADHVPK</sequence>
<keyword evidence="2" id="KW-0645">Protease</keyword>
<comment type="caution">
    <text evidence="5">The sequence shown here is derived from an EMBL/GenBank/DDBJ whole genome shotgun (WGS) entry which is preliminary data.</text>
</comment>
<evidence type="ECO:0000256" key="3">
    <source>
        <dbReference type="ARBA" id="ARBA00022801"/>
    </source>
</evidence>
<evidence type="ECO:0000259" key="4">
    <source>
        <dbReference type="PROSITE" id="PS50600"/>
    </source>
</evidence>
<dbReference type="PROSITE" id="PS50600">
    <property type="entry name" value="ULP_PROTEASE"/>
    <property type="match status" value="1"/>
</dbReference>
<dbReference type="InterPro" id="IPR038765">
    <property type="entry name" value="Papain-like_cys_pep_sf"/>
</dbReference>
<dbReference type="Gene3D" id="3.40.395.10">
    <property type="entry name" value="Adenoviral Proteinase, Chain A"/>
    <property type="match status" value="1"/>
</dbReference>
<accession>A0A6L2P4E6</accession>